<feature type="region of interest" description="Disordered" evidence="2">
    <location>
        <begin position="163"/>
        <end position="256"/>
    </location>
</feature>
<keyword evidence="1" id="KW-0945">Host-virus interaction</keyword>
<dbReference type="EMBL" id="CAKKNE010000001">
    <property type="protein sequence ID" value="CAH0365267.1"/>
    <property type="molecule type" value="Genomic_DNA"/>
</dbReference>
<keyword evidence="4" id="KW-1185">Reference proteome</keyword>
<gene>
    <name evidence="3" type="ORF">PECAL_1P16980</name>
</gene>
<evidence type="ECO:0000256" key="1">
    <source>
        <dbReference type="ARBA" id="ARBA00022581"/>
    </source>
</evidence>
<comment type="caution">
    <text evidence="3">The sequence shown here is derived from an EMBL/GenBank/DDBJ whole genome shotgun (WGS) entry which is preliminary data.</text>
</comment>
<feature type="region of interest" description="Disordered" evidence="2">
    <location>
        <begin position="100"/>
        <end position="148"/>
    </location>
</feature>
<feature type="compositionally biased region" description="Pro residues" evidence="2">
    <location>
        <begin position="574"/>
        <end position="584"/>
    </location>
</feature>
<evidence type="ECO:0000313" key="3">
    <source>
        <dbReference type="EMBL" id="CAH0365267.1"/>
    </source>
</evidence>
<reference evidence="3" key="1">
    <citation type="submission" date="2021-11" db="EMBL/GenBank/DDBJ databases">
        <authorList>
            <consortium name="Genoscope - CEA"/>
            <person name="William W."/>
        </authorList>
    </citation>
    <scope>NUCLEOTIDE SEQUENCE</scope>
</reference>
<evidence type="ECO:0008006" key="5">
    <source>
        <dbReference type="Google" id="ProtNLM"/>
    </source>
</evidence>
<feature type="compositionally biased region" description="Pro residues" evidence="2">
    <location>
        <begin position="413"/>
        <end position="422"/>
    </location>
</feature>
<dbReference type="InterPro" id="IPR001202">
    <property type="entry name" value="WW_dom"/>
</dbReference>
<sequence>MATSQHQDALEKAKERLKSNYSKARSARHGAQLCQPTALGSFRRPGARPAPPPRPRAAPPRAPPIDLTGEAPTLSPALKAQGWAVKQSRSTGGYYYVHTANGREWSQWEPPVAPERRSSPERAAAALFSDEDDDGSASDSEDEMPVSALLARQATANDEAIAQALAGSPPKRSRRITGGVGGRRHGKKRREPVVQVPAAADDGDDSSSVWSQSSLSDSNPPSPTYESVMESGGIDYESGFLDDENPAPAGRGRGAIKPAWMTRGGALVDDDFRPLGSRAVLAAAPAPRPPPQPRAAVSTPRPWRNPYAAEAAATNAAPAPRGWRNPYAAEAAATHVITPEGAPFGQAPRWAPPTPWGPPVLPVQTQSEPWTSPQQCDDADFDGAEFSGDEGETPSVRAGRAAERRRAGTIEPRIPPRAPWPPASGDGKTSHGRQRARRVTAAEVDAPALANALRGWLAAKGGGIYAWQLPDFYKSPACTGLEVPTRKSVKLLRTVENSGLRFTYMPHHNTGSEGTWWIALDHGAPAFAPPAEPKRSPRGAARGSRSPERDEPAPPSRSAPAFAPPGSEPAAPAFAPPGSEPAPAPTDIHGLPDAITRLDEDVLAYLFQNDALYDSLFVEGRLDEDRLRDAVATFEASVRGAATYQKPEATEEAPPLTADGAVDALYDIIVSQGVDCIDASRLTLDFSAFGGVKALVRAHGGEKLRWVDVGQRGRVVVVGAGRRSCEAVAPPPTPSFLNRPAAVVAPDLAPSSTGFSAEAASTPKAIPAPPDEKPRHCRICGEAFSVGWSATESLWVLEGCVASSVDDGTTALVHADCRASAAALGDVIEAAALIPDPSAPRTVSPRAVSPPPPSAVRTINDATVAARTKQILAEDESIKAQYGAGSLTVRTLRAAVAKALGVEEAAVKKVVKQTLMAQIAADNKTADDDVAVASAPAPAAADADDDWGSATFGMSAAAAPAPAVPAQARKSRFDVPPKTAPAPAAIADVAAPEPDFGARLAARAERFGAKAPTDQRDRSRRRDRSRSRSRERSRRRDKKRKGGDVYVPPPRRQERR</sequence>
<feature type="region of interest" description="Disordered" evidence="2">
    <location>
        <begin position="1"/>
        <end position="74"/>
    </location>
</feature>
<evidence type="ECO:0000256" key="2">
    <source>
        <dbReference type="SAM" id="MobiDB-lite"/>
    </source>
</evidence>
<feature type="region of interest" description="Disordered" evidence="2">
    <location>
        <begin position="1000"/>
        <end position="1056"/>
    </location>
</feature>
<feature type="compositionally biased region" description="Low complexity" evidence="2">
    <location>
        <begin position="206"/>
        <end position="219"/>
    </location>
</feature>
<feature type="compositionally biased region" description="Basic and acidic residues" evidence="2">
    <location>
        <begin position="1002"/>
        <end position="1017"/>
    </location>
</feature>
<proteinExistence type="predicted"/>
<feature type="region of interest" description="Disordered" evidence="2">
    <location>
        <begin position="338"/>
        <end position="433"/>
    </location>
</feature>
<feature type="region of interest" description="Disordered" evidence="2">
    <location>
        <begin position="959"/>
        <end position="988"/>
    </location>
</feature>
<feature type="compositionally biased region" description="Pro residues" evidence="2">
    <location>
        <begin position="350"/>
        <end position="361"/>
    </location>
</feature>
<feature type="compositionally biased region" description="Basic residues" evidence="2">
    <location>
        <begin position="1018"/>
        <end position="1041"/>
    </location>
</feature>
<feature type="compositionally biased region" description="Acidic residues" evidence="2">
    <location>
        <begin position="377"/>
        <end position="392"/>
    </location>
</feature>
<feature type="compositionally biased region" description="Pro residues" evidence="2">
    <location>
        <begin position="553"/>
        <end position="567"/>
    </location>
</feature>
<feature type="compositionally biased region" description="Low complexity" evidence="2">
    <location>
        <begin position="306"/>
        <end position="320"/>
    </location>
</feature>
<dbReference type="PANTHER" id="PTHR13037:SF24">
    <property type="entry name" value="POLYCOMB PROTEIN PCL-RELATED"/>
    <property type="match status" value="1"/>
</dbReference>
<feature type="compositionally biased region" description="Basic and acidic residues" evidence="2">
    <location>
        <begin position="8"/>
        <end position="18"/>
    </location>
</feature>
<feature type="region of interest" description="Disordered" evidence="2">
    <location>
        <begin position="527"/>
        <end position="591"/>
    </location>
</feature>
<protein>
    <recommendedName>
        <fullName evidence="5">WW domain-containing protein</fullName>
    </recommendedName>
</protein>
<accession>A0A8J2SFY2</accession>
<evidence type="ECO:0000313" key="4">
    <source>
        <dbReference type="Proteomes" id="UP000789595"/>
    </source>
</evidence>
<feature type="region of interest" description="Disordered" evidence="2">
    <location>
        <begin position="282"/>
        <end position="323"/>
    </location>
</feature>
<feature type="compositionally biased region" description="Polar residues" evidence="2">
    <location>
        <begin position="364"/>
        <end position="375"/>
    </location>
</feature>
<dbReference type="CDD" id="cd00201">
    <property type="entry name" value="WW"/>
    <property type="match status" value="1"/>
</dbReference>
<feature type="compositionally biased region" description="Acidic residues" evidence="2">
    <location>
        <begin position="129"/>
        <end position="144"/>
    </location>
</feature>
<dbReference type="AlphaFoldDB" id="A0A8J2SFY2"/>
<dbReference type="Proteomes" id="UP000789595">
    <property type="component" value="Unassembled WGS sequence"/>
</dbReference>
<feature type="compositionally biased region" description="Pro residues" evidence="2">
    <location>
        <begin position="48"/>
        <end position="63"/>
    </location>
</feature>
<feature type="compositionally biased region" description="Low complexity" evidence="2">
    <location>
        <begin position="959"/>
        <end position="968"/>
    </location>
</feature>
<dbReference type="PANTHER" id="PTHR13037">
    <property type="entry name" value="FORMIN"/>
    <property type="match status" value="1"/>
</dbReference>
<organism evidence="3 4">
    <name type="scientific">Pelagomonas calceolata</name>
    <dbReference type="NCBI Taxonomy" id="35677"/>
    <lineage>
        <taxon>Eukaryota</taxon>
        <taxon>Sar</taxon>
        <taxon>Stramenopiles</taxon>
        <taxon>Ochrophyta</taxon>
        <taxon>Pelagophyceae</taxon>
        <taxon>Pelagomonadales</taxon>
        <taxon>Pelagomonadaceae</taxon>
        <taxon>Pelagomonas</taxon>
    </lineage>
</organism>
<name>A0A8J2SFY2_9STRA</name>